<dbReference type="OrthoDB" id="662308at2"/>
<organism evidence="2 3">
    <name type="scientific">Panacibacter ginsenosidivorans</name>
    <dbReference type="NCBI Taxonomy" id="1813871"/>
    <lineage>
        <taxon>Bacteria</taxon>
        <taxon>Pseudomonadati</taxon>
        <taxon>Bacteroidota</taxon>
        <taxon>Chitinophagia</taxon>
        <taxon>Chitinophagales</taxon>
        <taxon>Chitinophagaceae</taxon>
        <taxon>Panacibacter</taxon>
    </lineage>
</organism>
<feature type="chain" id="PRO_5023034920" description="DUF4397 domain-containing protein" evidence="1">
    <location>
        <begin position="21"/>
        <end position="272"/>
    </location>
</feature>
<sequence length="272" mass="31546">MNRISLSLLITITFFVTGHAQNPLPDFSAEDLGSSKVRISWVNSFGDNCIQLMVQSSYDSVKNFKTIFSTESPQLPQNGFVYTLPYPTAKLYFRVFYILYGNAYYFTKAERPILAIYNEPGTETKVAEQKIDPIRIITIRAKDSVVAQMGYADYWKFKDSVNRNTKDTLFVLSGDQVLIKPFNPENYFHPSIYVVTNKDGFVTVKLPEAMHKNYKIVFLTMENEKLFTINHIADTELVIDKTNFIHAGWFKFELYEDNKLKEKNKILLQRDF</sequence>
<keyword evidence="1" id="KW-0732">Signal</keyword>
<keyword evidence="3" id="KW-1185">Reference proteome</keyword>
<evidence type="ECO:0000256" key="1">
    <source>
        <dbReference type="SAM" id="SignalP"/>
    </source>
</evidence>
<evidence type="ECO:0008006" key="4">
    <source>
        <dbReference type="Google" id="ProtNLM"/>
    </source>
</evidence>
<evidence type="ECO:0000313" key="2">
    <source>
        <dbReference type="EMBL" id="QEC67063.1"/>
    </source>
</evidence>
<dbReference type="Proteomes" id="UP000321533">
    <property type="component" value="Chromosome"/>
</dbReference>
<proteinExistence type="predicted"/>
<dbReference type="AlphaFoldDB" id="A0A5B8V836"/>
<feature type="signal peptide" evidence="1">
    <location>
        <begin position="1"/>
        <end position="20"/>
    </location>
</feature>
<name>A0A5B8V836_9BACT</name>
<protein>
    <recommendedName>
        <fullName evidence="4">DUF4397 domain-containing protein</fullName>
    </recommendedName>
</protein>
<reference evidence="2 3" key="1">
    <citation type="journal article" date="2016" name="Int. J. Syst. Evol. Microbiol.">
        <title>Panacibacter ginsenosidivorans gen. nov., sp. nov., with ginsenoside converting activity isolated from soil of a ginseng field.</title>
        <authorList>
            <person name="Siddiqi M.Z."/>
            <person name="Muhammad Shafi S."/>
            <person name="Choi K.D."/>
            <person name="Im W.T."/>
        </authorList>
    </citation>
    <scope>NUCLEOTIDE SEQUENCE [LARGE SCALE GENOMIC DNA]</scope>
    <source>
        <strain evidence="2 3">Gsoil1550</strain>
    </source>
</reference>
<accession>A0A5B8V836</accession>
<dbReference type="RefSeq" id="WP_147188865.1">
    <property type="nucleotide sequence ID" value="NZ_CP042435.1"/>
</dbReference>
<gene>
    <name evidence="2" type="ORF">FRZ67_07090</name>
</gene>
<dbReference type="KEGG" id="pgin:FRZ67_07090"/>
<evidence type="ECO:0000313" key="3">
    <source>
        <dbReference type="Proteomes" id="UP000321533"/>
    </source>
</evidence>
<dbReference type="EMBL" id="CP042435">
    <property type="protein sequence ID" value="QEC67063.1"/>
    <property type="molecule type" value="Genomic_DNA"/>
</dbReference>